<organism evidence="6 7">
    <name type="scientific">Colletotrichum zoysiae</name>
    <dbReference type="NCBI Taxonomy" id="1216348"/>
    <lineage>
        <taxon>Eukaryota</taxon>
        <taxon>Fungi</taxon>
        <taxon>Dikarya</taxon>
        <taxon>Ascomycota</taxon>
        <taxon>Pezizomycotina</taxon>
        <taxon>Sordariomycetes</taxon>
        <taxon>Hypocreomycetidae</taxon>
        <taxon>Glomerellales</taxon>
        <taxon>Glomerellaceae</taxon>
        <taxon>Colletotrichum</taxon>
        <taxon>Colletotrichum graminicola species complex</taxon>
    </lineage>
</organism>
<dbReference type="Pfam" id="PF00172">
    <property type="entry name" value="Zn_clus"/>
    <property type="match status" value="1"/>
</dbReference>
<keyword evidence="7" id="KW-1185">Reference proteome</keyword>
<evidence type="ECO:0000256" key="1">
    <source>
        <dbReference type="ARBA" id="ARBA00023015"/>
    </source>
</evidence>
<dbReference type="GO" id="GO:0000981">
    <property type="term" value="F:DNA-binding transcription factor activity, RNA polymerase II-specific"/>
    <property type="evidence" value="ECO:0007669"/>
    <property type="project" value="InterPro"/>
</dbReference>
<protein>
    <recommendedName>
        <fullName evidence="5">Zn(2)-C6 fungal-type domain-containing protein</fullName>
    </recommendedName>
</protein>
<name>A0AAD9M152_9PEZI</name>
<keyword evidence="2" id="KW-0238">DNA-binding</keyword>
<dbReference type="CDD" id="cd00067">
    <property type="entry name" value="GAL4"/>
    <property type="match status" value="1"/>
</dbReference>
<evidence type="ECO:0000256" key="3">
    <source>
        <dbReference type="ARBA" id="ARBA00023163"/>
    </source>
</evidence>
<dbReference type="PROSITE" id="PS00463">
    <property type="entry name" value="ZN2_CY6_FUNGAL_1"/>
    <property type="match status" value="1"/>
</dbReference>
<evidence type="ECO:0000313" key="6">
    <source>
        <dbReference type="EMBL" id="KAK2028152.1"/>
    </source>
</evidence>
<dbReference type="InterPro" id="IPR051127">
    <property type="entry name" value="Fungal_SecMet_Regulators"/>
</dbReference>
<dbReference type="GO" id="GO:0003677">
    <property type="term" value="F:DNA binding"/>
    <property type="evidence" value="ECO:0007669"/>
    <property type="project" value="UniProtKB-KW"/>
</dbReference>
<dbReference type="EMBL" id="MU842883">
    <property type="protein sequence ID" value="KAK2028152.1"/>
    <property type="molecule type" value="Genomic_DNA"/>
</dbReference>
<dbReference type="PANTHER" id="PTHR47424">
    <property type="entry name" value="REGULATORY PROTEIN GAL4"/>
    <property type="match status" value="1"/>
</dbReference>
<reference evidence="6" key="1">
    <citation type="submission" date="2021-06" db="EMBL/GenBank/DDBJ databases">
        <title>Comparative genomics, transcriptomics and evolutionary studies reveal genomic signatures of adaptation to plant cell wall in hemibiotrophic fungi.</title>
        <authorList>
            <consortium name="DOE Joint Genome Institute"/>
            <person name="Baroncelli R."/>
            <person name="Diaz J.F."/>
            <person name="Benocci T."/>
            <person name="Peng M."/>
            <person name="Battaglia E."/>
            <person name="Haridas S."/>
            <person name="Andreopoulos W."/>
            <person name="Labutti K."/>
            <person name="Pangilinan J."/>
            <person name="Floch G.L."/>
            <person name="Makela M.R."/>
            <person name="Henrissat B."/>
            <person name="Grigoriev I.V."/>
            <person name="Crouch J.A."/>
            <person name="De Vries R.P."/>
            <person name="Sukno S.A."/>
            <person name="Thon M.R."/>
        </authorList>
    </citation>
    <scope>NUCLEOTIDE SEQUENCE</scope>
    <source>
        <strain evidence="6">MAFF235873</strain>
    </source>
</reference>
<evidence type="ECO:0000256" key="2">
    <source>
        <dbReference type="ARBA" id="ARBA00023125"/>
    </source>
</evidence>
<evidence type="ECO:0000256" key="4">
    <source>
        <dbReference type="ARBA" id="ARBA00023242"/>
    </source>
</evidence>
<dbReference type="GO" id="GO:0008270">
    <property type="term" value="F:zinc ion binding"/>
    <property type="evidence" value="ECO:0007669"/>
    <property type="project" value="InterPro"/>
</dbReference>
<evidence type="ECO:0000259" key="5">
    <source>
        <dbReference type="PROSITE" id="PS50048"/>
    </source>
</evidence>
<dbReference type="PANTHER" id="PTHR47424:SF3">
    <property type="entry name" value="REGULATORY PROTEIN GAL4"/>
    <property type="match status" value="1"/>
</dbReference>
<gene>
    <name evidence="6" type="ORF">LX32DRAFT_411522</name>
</gene>
<dbReference type="SUPFAM" id="SSF57701">
    <property type="entry name" value="Zn2/Cys6 DNA-binding domain"/>
    <property type="match status" value="1"/>
</dbReference>
<evidence type="ECO:0000313" key="7">
    <source>
        <dbReference type="Proteomes" id="UP001232148"/>
    </source>
</evidence>
<dbReference type="Proteomes" id="UP001232148">
    <property type="component" value="Unassembled WGS sequence"/>
</dbReference>
<dbReference type="InterPro" id="IPR001138">
    <property type="entry name" value="Zn2Cys6_DnaBD"/>
</dbReference>
<dbReference type="AlphaFoldDB" id="A0AAD9M152"/>
<keyword evidence="1" id="KW-0805">Transcription regulation</keyword>
<dbReference type="Gene3D" id="4.10.240.10">
    <property type="entry name" value="Zn(2)-C6 fungal-type DNA-binding domain"/>
    <property type="match status" value="1"/>
</dbReference>
<keyword evidence="4" id="KW-0539">Nucleus</keyword>
<proteinExistence type="predicted"/>
<dbReference type="InterPro" id="IPR036864">
    <property type="entry name" value="Zn2-C6_fun-type_DNA-bd_sf"/>
</dbReference>
<dbReference type="PROSITE" id="PS50048">
    <property type="entry name" value="ZN2_CY6_FUNGAL_2"/>
    <property type="match status" value="1"/>
</dbReference>
<sequence length="180" mass="20482">MLSVRHNDGKARSPGTYIELWGCSKTIVMECKRLLDRDFRVRLTITRRRGACDTCRRRKVRCDGYNPCGSCKKVRLSCHYPTVRTTTPFSSSQSSSAAVNISQHPDSTDPGCISLETLTDFDEHQSFGTWNLSPWDMSSTYSSAGDHDMKPYMEAKWPSFTDTWRGADRVASLGLRYIHR</sequence>
<dbReference type="SMART" id="SM00066">
    <property type="entry name" value="GAL4"/>
    <property type="match status" value="1"/>
</dbReference>
<accession>A0AAD9M152</accession>
<comment type="caution">
    <text evidence="6">The sequence shown here is derived from an EMBL/GenBank/DDBJ whole genome shotgun (WGS) entry which is preliminary data.</text>
</comment>
<feature type="domain" description="Zn(2)-C6 fungal-type" evidence="5">
    <location>
        <begin position="51"/>
        <end position="80"/>
    </location>
</feature>
<keyword evidence="3" id="KW-0804">Transcription</keyword>